<evidence type="ECO:0000313" key="3">
    <source>
        <dbReference type="EMBL" id="RXW18816.1"/>
    </source>
</evidence>
<gene>
    <name evidence="3" type="ORF">EST38_g7046</name>
</gene>
<keyword evidence="4" id="KW-1185">Reference proteome</keyword>
<accession>A0A4Q2DIA4</accession>
<evidence type="ECO:0000313" key="4">
    <source>
        <dbReference type="Proteomes" id="UP000290288"/>
    </source>
</evidence>
<dbReference type="SUPFAM" id="SSF51735">
    <property type="entry name" value="NAD(P)-binding Rossmann-fold domains"/>
    <property type="match status" value="1"/>
</dbReference>
<dbReference type="EMBL" id="SDEE01000239">
    <property type="protein sequence ID" value="RXW18816.1"/>
    <property type="molecule type" value="Genomic_DNA"/>
</dbReference>
<dbReference type="OrthoDB" id="5584477at2759"/>
<proteinExistence type="predicted"/>
<dbReference type="SUPFAM" id="SSF56112">
    <property type="entry name" value="Protein kinase-like (PK-like)"/>
    <property type="match status" value="1"/>
</dbReference>
<dbReference type="PANTHER" id="PTHR38248:SF2">
    <property type="entry name" value="FUNK1 11"/>
    <property type="match status" value="1"/>
</dbReference>
<dbReference type="Gene3D" id="3.40.50.720">
    <property type="entry name" value="NAD(P)-binding Rossmann-like Domain"/>
    <property type="match status" value="1"/>
</dbReference>
<organism evidence="3 4">
    <name type="scientific">Candolleomyces aberdarensis</name>
    <dbReference type="NCBI Taxonomy" id="2316362"/>
    <lineage>
        <taxon>Eukaryota</taxon>
        <taxon>Fungi</taxon>
        <taxon>Dikarya</taxon>
        <taxon>Basidiomycota</taxon>
        <taxon>Agaricomycotina</taxon>
        <taxon>Agaricomycetes</taxon>
        <taxon>Agaricomycetidae</taxon>
        <taxon>Agaricales</taxon>
        <taxon>Agaricineae</taxon>
        <taxon>Psathyrellaceae</taxon>
        <taxon>Candolleomyces</taxon>
    </lineage>
</organism>
<feature type="domain" description="Fungal-type protein kinase" evidence="2">
    <location>
        <begin position="367"/>
        <end position="503"/>
    </location>
</feature>
<protein>
    <recommendedName>
        <fullName evidence="2">Fungal-type protein kinase domain-containing protein</fullName>
    </recommendedName>
</protein>
<name>A0A4Q2DIA4_9AGAR</name>
<feature type="domain" description="Fungal-type protein kinase" evidence="2">
    <location>
        <begin position="158"/>
        <end position="353"/>
    </location>
</feature>
<dbReference type="Gene3D" id="1.10.510.10">
    <property type="entry name" value="Transferase(Phosphotransferase) domain 1"/>
    <property type="match status" value="1"/>
</dbReference>
<dbReference type="InterPro" id="IPR036291">
    <property type="entry name" value="NAD(P)-bd_dom_sf"/>
</dbReference>
<evidence type="ECO:0000259" key="2">
    <source>
        <dbReference type="Pfam" id="PF17667"/>
    </source>
</evidence>
<dbReference type="InterPro" id="IPR011009">
    <property type="entry name" value="Kinase-like_dom_sf"/>
</dbReference>
<dbReference type="Pfam" id="PF17667">
    <property type="entry name" value="Pkinase_fungal"/>
    <property type="match status" value="2"/>
</dbReference>
<comment type="caution">
    <text evidence="3">The sequence shown here is derived from an EMBL/GenBank/DDBJ whole genome shotgun (WGS) entry which is preliminary data.</text>
</comment>
<dbReference type="InterPro" id="IPR040976">
    <property type="entry name" value="Pkinase_fungal"/>
</dbReference>
<dbReference type="PANTHER" id="PTHR38248">
    <property type="entry name" value="FUNK1 6"/>
    <property type="match status" value="1"/>
</dbReference>
<reference evidence="3 4" key="1">
    <citation type="submission" date="2019-01" db="EMBL/GenBank/DDBJ databases">
        <title>Draft genome sequence of Psathyrella aberdarensis IHI B618.</title>
        <authorList>
            <person name="Buettner E."/>
            <person name="Kellner H."/>
        </authorList>
    </citation>
    <scope>NUCLEOTIDE SEQUENCE [LARGE SCALE GENOMIC DNA]</scope>
    <source>
        <strain evidence="3 4">IHI B618</strain>
    </source>
</reference>
<dbReference type="AlphaFoldDB" id="A0A4Q2DIA4"/>
<feature type="region of interest" description="Disordered" evidence="1">
    <location>
        <begin position="116"/>
        <end position="136"/>
    </location>
</feature>
<dbReference type="STRING" id="2316362.A0A4Q2DIA4"/>
<dbReference type="Proteomes" id="UP000290288">
    <property type="component" value="Unassembled WGS sequence"/>
</dbReference>
<feature type="compositionally biased region" description="Basic and acidic residues" evidence="1">
    <location>
        <begin position="116"/>
        <end position="130"/>
    </location>
</feature>
<evidence type="ECO:0000256" key="1">
    <source>
        <dbReference type="SAM" id="MobiDB-lite"/>
    </source>
</evidence>
<sequence length="770" mass="86757">MRTRSSSKRHKAASSNDDLDEQKELVLPELGEVIELEDNSFARSLYHDLASDFAIDAFLKKCRFFCVTERRWKLPRSYTKLIDTNFYTPFCNVISSIVKHFWRDASVQKARQVVDTHSTDLRHSKDDPPSHRSRPSLVVKAEGPSFQHPTATLGGKPSKIGFSNVAGCIEIQVDGDELPVSEQLVRVAIYARQLFIHQPNRRFVRVLFLTGQYLRLFHFDRSGAQYTPSIDINKDPNAFVRLVLGLSSPNESDIGLDPSIQWRVANGRKVGGALITRDTSNAEIAYPLLNVDPFFCRNNIRGRCTTCWRVSDPVNGEELLVKDSWRAGHSVSEYAHLQEALGIPGVVQMVSHEPNRGQTKELRGFGNVFPGDFENRVETRLVMKCHGGPIVEFTSAKQLLGALRDAIAGHKRLFKKGPLHRDVSIQNVVLGKPEAEPGDWGVLIDLDMATRRGEDGFHPPTDWRIGIPLYQSIMVLSSKSLSQPLPHDHLDDLESFLYILTHILYSYDCNGALHEADDLLTRWDDCSGTLAADLKECFLARQFLPKKISMRWPAASLDVFRGFKDFILPIVDQKVAIMLAQPEDGPEILKALMLNAEHHYDEVIQLFDTGIAALEKEDLKAAVQEISSTSALNTSLKAWYDFVYSPSTSSAKPKEAFEVSNSWVDVRDLADAHVLALEKEEAGGERIIVTEGVYIWQEWLDTANALPSSLVEKTSNPLPKGFPENTAQPQNLTFKVKYDTAKEQRILGVKYRTKEETTRDTVEDFVRRGW</sequence>